<dbReference type="SUPFAM" id="SSF55729">
    <property type="entry name" value="Acyl-CoA N-acyltransferases (Nat)"/>
    <property type="match status" value="1"/>
</dbReference>
<name>A0A9W4LAC9_9BACI</name>
<dbReference type="GO" id="GO:0005737">
    <property type="term" value="C:cytoplasm"/>
    <property type="evidence" value="ECO:0007669"/>
    <property type="project" value="TreeGrafter"/>
</dbReference>
<dbReference type="Proteomes" id="UP000789326">
    <property type="component" value="Unassembled WGS sequence"/>
</dbReference>
<dbReference type="RefSeq" id="WP_230303728.1">
    <property type="nucleotide sequence ID" value="NZ_CAKKMG010000101.1"/>
</dbReference>
<dbReference type="InterPro" id="IPR051531">
    <property type="entry name" value="N-acetyltransferase"/>
</dbReference>
<dbReference type="Gene3D" id="3.40.630.30">
    <property type="match status" value="1"/>
</dbReference>
<dbReference type="InterPro" id="IPR016181">
    <property type="entry name" value="Acyl_CoA_acyltransferase"/>
</dbReference>
<reference evidence="2" key="1">
    <citation type="submission" date="2021-11" db="EMBL/GenBank/DDBJ databases">
        <authorList>
            <person name="Bulgarelli D."/>
        </authorList>
    </citation>
    <scope>NUCLEOTIDE SEQUENCE</scope>
    <source>
        <strain evidence="2">Bi133</strain>
    </source>
</reference>
<keyword evidence="2" id="KW-0808">Transferase</keyword>
<dbReference type="PANTHER" id="PTHR43792:SF9">
    <property type="entry name" value="RIBOSOMAL-PROTEIN-ALANINE ACETYLTRANSFERASE"/>
    <property type="match status" value="1"/>
</dbReference>
<dbReference type="EMBL" id="CAKKMG010000101">
    <property type="protein sequence ID" value="CAH0299263.1"/>
    <property type="molecule type" value="Genomic_DNA"/>
</dbReference>
<evidence type="ECO:0000259" key="1">
    <source>
        <dbReference type="PROSITE" id="PS51186"/>
    </source>
</evidence>
<sequence length="192" mass="22387">MWFKELETERLRLIEIGHHHAESLFEILSKDEVTKYDGIESLTRVEDARRLIDSFKSAYINKRGLRWGVILKDSGKFIGTVGLNQLSLANKRAEIGYEIHPEYWRNHFTSEAVKEVLRYCFEELGLNRIAALTFKDNIASRNLLKKFGFKEEGSLRSYLFIRDQPHDALVFSLISTEYSQLRQQSSQGSNRL</sequence>
<evidence type="ECO:0000313" key="2">
    <source>
        <dbReference type="EMBL" id="CAH0299263.1"/>
    </source>
</evidence>
<dbReference type="PANTHER" id="PTHR43792">
    <property type="entry name" value="GNAT FAMILY, PUTATIVE (AFU_ORTHOLOGUE AFUA_3G00765)-RELATED-RELATED"/>
    <property type="match status" value="1"/>
</dbReference>
<proteinExistence type="predicted"/>
<dbReference type="GO" id="GO:0008999">
    <property type="term" value="F:protein-N-terminal-alanine acetyltransferase activity"/>
    <property type="evidence" value="ECO:0007669"/>
    <property type="project" value="TreeGrafter"/>
</dbReference>
<organism evidence="2 3">
    <name type="scientific">Peribacillus simplex</name>
    <dbReference type="NCBI Taxonomy" id="1478"/>
    <lineage>
        <taxon>Bacteria</taxon>
        <taxon>Bacillati</taxon>
        <taxon>Bacillota</taxon>
        <taxon>Bacilli</taxon>
        <taxon>Bacillales</taxon>
        <taxon>Bacillaceae</taxon>
        <taxon>Peribacillus</taxon>
    </lineage>
</organism>
<dbReference type="Pfam" id="PF13302">
    <property type="entry name" value="Acetyltransf_3"/>
    <property type="match status" value="1"/>
</dbReference>
<gene>
    <name evidence="2" type="primary">ydaF_6</name>
    <name evidence="2" type="ORF">SRABI133_04509</name>
</gene>
<keyword evidence="2" id="KW-0012">Acyltransferase</keyword>
<dbReference type="PROSITE" id="PS51186">
    <property type="entry name" value="GNAT"/>
    <property type="match status" value="1"/>
</dbReference>
<dbReference type="EC" id="2.3.1.-" evidence="2"/>
<feature type="domain" description="N-acetyltransferase" evidence="1">
    <location>
        <begin position="11"/>
        <end position="174"/>
    </location>
</feature>
<protein>
    <submittedName>
        <fullName evidence="2">Ribosomal N-acetyltransferase YdaF</fullName>
        <ecNumber evidence="2">2.3.1.-</ecNumber>
    </submittedName>
</protein>
<accession>A0A9W4LAC9</accession>
<comment type="caution">
    <text evidence="2">The sequence shown here is derived from an EMBL/GenBank/DDBJ whole genome shotgun (WGS) entry which is preliminary data.</text>
</comment>
<dbReference type="AlphaFoldDB" id="A0A9W4LAC9"/>
<evidence type="ECO:0000313" key="3">
    <source>
        <dbReference type="Proteomes" id="UP000789326"/>
    </source>
</evidence>
<dbReference type="InterPro" id="IPR000182">
    <property type="entry name" value="GNAT_dom"/>
</dbReference>